<dbReference type="EMBL" id="CP038231">
    <property type="protein sequence ID" value="QDH13070.1"/>
    <property type="molecule type" value="Genomic_DNA"/>
</dbReference>
<dbReference type="NCBIfam" id="NF002139">
    <property type="entry name" value="PRK00977.1-3"/>
    <property type="match status" value="1"/>
</dbReference>
<dbReference type="InterPro" id="IPR003761">
    <property type="entry name" value="Exonuc_VII_S"/>
</dbReference>
<evidence type="ECO:0000313" key="8">
    <source>
        <dbReference type="EMBL" id="QDH13070.1"/>
    </source>
</evidence>
<dbReference type="SUPFAM" id="SSF116842">
    <property type="entry name" value="XseB-like"/>
    <property type="match status" value="1"/>
</dbReference>
<dbReference type="OrthoDB" id="9808145at2"/>
<comment type="function">
    <text evidence="6">Bidirectionally degrades single-stranded DNA into large acid-insoluble oligonucleotides, which are then degraded further into small acid-soluble oligonucleotides.</text>
</comment>
<keyword evidence="3 6" id="KW-0540">Nuclease</keyword>
<evidence type="ECO:0000256" key="1">
    <source>
        <dbReference type="ARBA" id="ARBA00009998"/>
    </source>
</evidence>
<dbReference type="NCBIfam" id="TIGR01280">
    <property type="entry name" value="xseB"/>
    <property type="match status" value="1"/>
</dbReference>
<evidence type="ECO:0000256" key="3">
    <source>
        <dbReference type="ARBA" id="ARBA00022722"/>
    </source>
</evidence>
<dbReference type="GO" id="GO:0009318">
    <property type="term" value="C:exodeoxyribonuclease VII complex"/>
    <property type="evidence" value="ECO:0007669"/>
    <property type="project" value="UniProtKB-UniRule"/>
</dbReference>
<dbReference type="GO" id="GO:0008855">
    <property type="term" value="F:exodeoxyribonuclease VII activity"/>
    <property type="evidence" value="ECO:0007669"/>
    <property type="project" value="UniProtKB-UniRule"/>
</dbReference>
<evidence type="ECO:0000256" key="2">
    <source>
        <dbReference type="ARBA" id="ARBA00022490"/>
    </source>
</evidence>
<accession>A0A4Y6U7U1</accession>
<keyword evidence="9" id="KW-1185">Reference proteome</keyword>
<dbReference type="InterPro" id="IPR037004">
    <property type="entry name" value="Exonuc_VII_ssu_sf"/>
</dbReference>
<dbReference type="EC" id="3.1.11.6" evidence="6"/>
<dbReference type="Pfam" id="PF02609">
    <property type="entry name" value="Exonuc_VII_S"/>
    <property type="match status" value="1"/>
</dbReference>
<dbReference type="Gene3D" id="1.10.287.1040">
    <property type="entry name" value="Exonuclease VII, small subunit"/>
    <property type="match status" value="1"/>
</dbReference>
<keyword evidence="2 6" id="KW-0963">Cytoplasm</keyword>
<keyword evidence="4 6" id="KW-0378">Hydrolase</keyword>
<dbReference type="GO" id="GO:0005829">
    <property type="term" value="C:cytosol"/>
    <property type="evidence" value="ECO:0007669"/>
    <property type="project" value="TreeGrafter"/>
</dbReference>
<dbReference type="PANTHER" id="PTHR34137:SF1">
    <property type="entry name" value="EXODEOXYRIBONUCLEASE 7 SMALL SUBUNIT"/>
    <property type="match status" value="1"/>
</dbReference>
<evidence type="ECO:0000256" key="4">
    <source>
        <dbReference type="ARBA" id="ARBA00022801"/>
    </source>
</evidence>
<dbReference type="RefSeq" id="WP_141442714.1">
    <property type="nucleotide sequence ID" value="NZ_CP038231.1"/>
</dbReference>
<comment type="subunit">
    <text evidence="6">Heterooligomer composed of large and small subunits.</text>
</comment>
<evidence type="ECO:0000256" key="7">
    <source>
        <dbReference type="SAM" id="MobiDB-lite"/>
    </source>
</evidence>
<dbReference type="HAMAP" id="MF_00337">
    <property type="entry name" value="Exonuc_7_S"/>
    <property type="match status" value="1"/>
</dbReference>
<evidence type="ECO:0000313" key="9">
    <source>
        <dbReference type="Proteomes" id="UP000318709"/>
    </source>
</evidence>
<proteinExistence type="inferred from homology"/>
<comment type="similarity">
    <text evidence="1 6">Belongs to the XseB family.</text>
</comment>
<gene>
    <name evidence="6" type="primary">xseB</name>
    <name evidence="8" type="ORF">E3E12_01380</name>
</gene>
<keyword evidence="5 6" id="KW-0269">Exonuclease</keyword>
<protein>
    <recommendedName>
        <fullName evidence="6">Exodeoxyribonuclease 7 small subunit</fullName>
        <ecNumber evidence="6">3.1.11.6</ecNumber>
    </recommendedName>
    <alternativeName>
        <fullName evidence="6">Exodeoxyribonuclease VII small subunit</fullName>
        <shortName evidence="6">Exonuclease VII small subunit</shortName>
    </alternativeName>
</protein>
<reference evidence="8 9" key="1">
    <citation type="submission" date="2019-03" db="EMBL/GenBank/DDBJ databases">
        <title>The complete genome sequence of Swingsia_sp. F3b2 LMG30590(T).</title>
        <authorList>
            <person name="Chua K.-O."/>
            <person name="Chan K.-G."/>
            <person name="See-Too W.-S."/>
        </authorList>
    </citation>
    <scope>NUCLEOTIDE SEQUENCE [LARGE SCALE GENOMIC DNA]</scope>
    <source>
        <strain evidence="8 9">F3b2</strain>
    </source>
</reference>
<comment type="subcellular location">
    <subcellularLocation>
        <location evidence="6">Cytoplasm</location>
    </subcellularLocation>
</comment>
<name>A0A4Y6U7U1_9PROT</name>
<dbReference type="PANTHER" id="PTHR34137">
    <property type="entry name" value="EXODEOXYRIBONUCLEASE 7 SMALL SUBUNIT"/>
    <property type="match status" value="1"/>
</dbReference>
<feature type="region of interest" description="Disordered" evidence="7">
    <location>
        <begin position="71"/>
        <end position="124"/>
    </location>
</feature>
<dbReference type="KEGG" id="swf:E3E12_01380"/>
<evidence type="ECO:0000256" key="6">
    <source>
        <dbReference type="HAMAP-Rule" id="MF_00337"/>
    </source>
</evidence>
<dbReference type="Proteomes" id="UP000318709">
    <property type="component" value="Chromosome"/>
</dbReference>
<comment type="catalytic activity">
    <reaction evidence="6">
        <text>Exonucleolytic cleavage in either 5'- to 3'- or 3'- to 5'-direction to yield nucleoside 5'-phosphates.</text>
        <dbReference type="EC" id="3.1.11.6"/>
    </reaction>
</comment>
<dbReference type="AlphaFoldDB" id="A0A4Y6U7U1"/>
<evidence type="ECO:0000256" key="5">
    <source>
        <dbReference type="ARBA" id="ARBA00022839"/>
    </source>
</evidence>
<dbReference type="GO" id="GO:0006308">
    <property type="term" value="P:DNA catabolic process"/>
    <property type="evidence" value="ECO:0007669"/>
    <property type="project" value="UniProtKB-UniRule"/>
</dbReference>
<organism evidence="8 9">
    <name type="scientific">Formicincola oecophyllae</name>
    <dbReference type="NCBI Taxonomy" id="2558361"/>
    <lineage>
        <taxon>Bacteria</taxon>
        <taxon>Pseudomonadati</taxon>
        <taxon>Pseudomonadota</taxon>
        <taxon>Alphaproteobacteria</taxon>
        <taxon>Acetobacterales</taxon>
        <taxon>Acetobacteraceae</taxon>
        <taxon>Formicincola</taxon>
    </lineage>
</organism>
<sequence>MPDNVPSPPAKPALDDLSFEDALAELEHIVHSLEAGRGTLADSISAYQRGALLRQHCERKLNEAEMKVQAIQQDGTGQAPTLRDITAELATGQRQDKPSTPPASPEGPQALQGTSQDLDDGIPF</sequence>